<keyword evidence="1" id="KW-1133">Transmembrane helix</keyword>
<protein>
    <submittedName>
        <fullName evidence="2">Uncharacterized protein</fullName>
    </submittedName>
</protein>
<dbReference type="AlphaFoldDB" id="A0A1Y0C3F5"/>
<dbReference type="Proteomes" id="UP000195331">
    <property type="component" value="Chromosome"/>
</dbReference>
<proteinExistence type="predicted"/>
<keyword evidence="1" id="KW-0812">Transmembrane</keyword>
<sequence>MPAEAAAGCEYATALARERAFLVRQGMTLGLLASAVAAQCLFATCLGCVLSVILAAIAILASAMDVIRWRRIANQVGDNR</sequence>
<evidence type="ECO:0000256" key="1">
    <source>
        <dbReference type="SAM" id="Phobius"/>
    </source>
</evidence>
<keyword evidence="1" id="KW-0472">Membrane</keyword>
<organism evidence="2 3">
    <name type="scientific">Mycobacterium dioxanotrophicus</name>
    <dbReference type="NCBI Taxonomy" id="482462"/>
    <lineage>
        <taxon>Bacteria</taxon>
        <taxon>Bacillati</taxon>
        <taxon>Actinomycetota</taxon>
        <taxon>Actinomycetes</taxon>
        <taxon>Mycobacteriales</taxon>
        <taxon>Mycobacteriaceae</taxon>
        <taxon>Mycobacterium</taxon>
    </lineage>
</organism>
<gene>
    <name evidence="2" type="ORF">BTO20_14970</name>
</gene>
<dbReference type="KEGG" id="mdx:BTO20_14970"/>
<accession>A0A1Y0C3F5</accession>
<evidence type="ECO:0000313" key="2">
    <source>
        <dbReference type="EMBL" id="ART69721.1"/>
    </source>
</evidence>
<name>A0A1Y0C3F5_9MYCO</name>
<keyword evidence="3" id="KW-1185">Reference proteome</keyword>
<dbReference type="EMBL" id="CP020809">
    <property type="protein sequence ID" value="ART69721.1"/>
    <property type="molecule type" value="Genomic_DNA"/>
</dbReference>
<reference evidence="2 3" key="1">
    <citation type="submission" date="2017-04" db="EMBL/GenBank/DDBJ databases">
        <title>Whole Genome Sequence of 1,4-Dioxane Degrading Bacterium Mycobacterium dioxanotrophicus PH-06.</title>
        <authorList>
            <person name="He Y."/>
        </authorList>
    </citation>
    <scope>NUCLEOTIDE SEQUENCE [LARGE SCALE GENOMIC DNA]</scope>
    <source>
        <strain evidence="2 3">PH-06</strain>
    </source>
</reference>
<evidence type="ECO:0000313" key="3">
    <source>
        <dbReference type="Proteomes" id="UP000195331"/>
    </source>
</evidence>
<feature type="transmembrane region" description="Helical" evidence="1">
    <location>
        <begin position="36"/>
        <end position="61"/>
    </location>
</feature>